<organism evidence="1 2">
    <name type="scientific">Coemansia guatemalensis</name>
    <dbReference type="NCBI Taxonomy" id="2761395"/>
    <lineage>
        <taxon>Eukaryota</taxon>
        <taxon>Fungi</taxon>
        <taxon>Fungi incertae sedis</taxon>
        <taxon>Zoopagomycota</taxon>
        <taxon>Kickxellomycotina</taxon>
        <taxon>Kickxellomycetes</taxon>
        <taxon>Kickxellales</taxon>
        <taxon>Kickxellaceae</taxon>
        <taxon>Coemansia</taxon>
    </lineage>
</organism>
<reference evidence="1" key="1">
    <citation type="submission" date="2022-07" db="EMBL/GenBank/DDBJ databases">
        <title>Phylogenomic reconstructions and comparative analyses of Kickxellomycotina fungi.</title>
        <authorList>
            <person name="Reynolds N.K."/>
            <person name="Stajich J.E."/>
            <person name="Barry K."/>
            <person name="Grigoriev I.V."/>
            <person name="Crous P."/>
            <person name="Smith M.E."/>
        </authorList>
    </citation>
    <scope>NUCLEOTIDE SEQUENCE</scope>
    <source>
        <strain evidence="1">NRRL 1565</strain>
    </source>
</reference>
<comment type="caution">
    <text evidence="1">The sequence shown here is derived from an EMBL/GenBank/DDBJ whole genome shotgun (WGS) entry which is preliminary data.</text>
</comment>
<protein>
    <submittedName>
        <fullName evidence="1">Uncharacterized protein</fullName>
    </submittedName>
</protein>
<proteinExistence type="predicted"/>
<dbReference type="EMBL" id="JANBUO010000147">
    <property type="protein sequence ID" value="KAJ2806965.1"/>
    <property type="molecule type" value="Genomic_DNA"/>
</dbReference>
<accession>A0A9W8LVL5</accession>
<sequence length="570" mass="64778">MPAASTFQLLPPLLVKNIINHVIGSPSGVGKNLKKRQVDYDKLRPFLSTSRAWRDMALSLMLANCEIALGDQISILLPIGNLDTSSIRHISPYHTKYIKHASVAVEFEQTTNGIAIECVEHYRAENSSLVCVHSLDLTIHFDNRSSSITETKHNVDGFLIALARILPRIEETRVEIRSPTYTGNYVHREGFQTLFQKLFELPQEHDVRAGQRLPIPYMDSHLVIQNLSHMQCNWDANYVSLAQLLHKNRSSLLSLEICYKTLEGLELLFTDECNTEITYQYLSTLVLSQDDDASTTTLPKYEGIAPFPRLEILRMYIRYPFSDDLVFRGNRKTLRELYILADSMIMHVLCNAGVFLKHRLESLKQLSIADSIVQIGNIDYATEVYLKIISNALPYIDTLFLADTDIAEALPRYLENKTLGSDIRILDMPDSYMQLPCVLSLLKSLPTLQRLRCMISGLGSGLGFTSAAQVESYMMERFNSMSTHLKRWDITNDDHFPENVVIASILLTAVLNPQLEAIVFSRQKENMVTNAFEKMLGSRLFSNYKERLIPVLVRDGVMPMIHMKRNALVA</sequence>
<name>A0A9W8LVL5_9FUNG</name>
<evidence type="ECO:0000313" key="1">
    <source>
        <dbReference type="EMBL" id="KAJ2806965.1"/>
    </source>
</evidence>
<evidence type="ECO:0000313" key="2">
    <source>
        <dbReference type="Proteomes" id="UP001140094"/>
    </source>
</evidence>
<dbReference type="Proteomes" id="UP001140094">
    <property type="component" value="Unassembled WGS sequence"/>
</dbReference>
<keyword evidence="2" id="KW-1185">Reference proteome</keyword>
<dbReference type="OrthoDB" id="5531864at2759"/>
<dbReference type="AlphaFoldDB" id="A0A9W8LVL5"/>
<gene>
    <name evidence="1" type="ORF">H4R20_001478</name>
</gene>